<evidence type="ECO:0000256" key="5">
    <source>
        <dbReference type="ARBA" id="ARBA00022898"/>
    </source>
</evidence>
<keyword evidence="3 6" id="KW-0032">Aminotransferase</keyword>
<evidence type="ECO:0000256" key="7">
    <source>
        <dbReference type="SAM" id="MobiDB-lite"/>
    </source>
</evidence>
<evidence type="ECO:0000256" key="2">
    <source>
        <dbReference type="ARBA" id="ARBA00007441"/>
    </source>
</evidence>
<comment type="similarity">
    <text evidence="2 6">Belongs to the class-I pyridoxal-phosphate-dependent aminotransferase family.</text>
</comment>
<dbReference type="CDD" id="cd00609">
    <property type="entry name" value="AAT_like"/>
    <property type="match status" value="1"/>
</dbReference>
<dbReference type="InterPro" id="IPR004839">
    <property type="entry name" value="Aminotransferase_I/II_large"/>
</dbReference>
<dbReference type="InterPro" id="IPR004838">
    <property type="entry name" value="NHTrfase_class1_PyrdxlP-BS"/>
</dbReference>
<dbReference type="GO" id="GO:0006520">
    <property type="term" value="P:amino acid metabolic process"/>
    <property type="evidence" value="ECO:0007669"/>
    <property type="project" value="InterPro"/>
</dbReference>
<evidence type="ECO:0000259" key="8">
    <source>
        <dbReference type="Pfam" id="PF00155"/>
    </source>
</evidence>
<organism evidence="9 10">
    <name type="scientific">Streptomonospora litoralis</name>
    <dbReference type="NCBI Taxonomy" id="2498135"/>
    <lineage>
        <taxon>Bacteria</taxon>
        <taxon>Bacillati</taxon>
        <taxon>Actinomycetota</taxon>
        <taxon>Actinomycetes</taxon>
        <taxon>Streptosporangiales</taxon>
        <taxon>Nocardiopsidaceae</taxon>
        <taxon>Streptomonospora</taxon>
    </lineage>
</organism>
<dbReference type="InterPro" id="IPR050596">
    <property type="entry name" value="AspAT/PAT-like"/>
</dbReference>
<keyword evidence="10" id="KW-1185">Reference proteome</keyword>
<evidence type="ECO:0000256" key="3">
    <source>
        <dbReference type="ARBA" id="ARBA00022576"/>
    </source>
</evidence>
<proteinExistence type="inferred from homology"/>
<accession>A0A4P6PY37</accession>
<dbReference type="EC" id="2.6.1.-" evidence="6"/>
<dbReference type="Gene3D" id="3.40.640.10">
    <property type="entry name" value="Type I PLP-dependent aspartate aminotransferase-like (Major domain)"/>
    <property type="match status" value="1"/>
</dbReference>
<dbReference type="GO" id="GO:0008483">
    <property type="term" value="F:transaminase activity"/>
    <property type="evidence" value="ECO:0007669"/>
    <property type="project" value="UniProtKB-KW"/>
</dbReference>
<dbReference type="PANTHER" id="PTHR46383">
    <property type="entry name" value="ASPARTATE AMINOTRANSFERASE"/>
    <property type="match status" value="1"/>
</dbReference>
<dbReference type="InterPro" id="IPR015422">
    <property type="entry name" value="PyrdxlP-dep_Trfase_small"/>
</dbReference>
<dbReference type="GO" id="GO:0030170">
    <property type="term" value="F:pyridoxal phosphate binding"/>
    <property type="evidence" value="ECO:0007669"/>
    <property type="project" value="InterPro"/>
</dbReference>
<dbReference type="SUPFAM" id="SSF53383">
    <property type="entry name" value="PLP-dependent transferases"/>
    <property type="match status" value="1"/>
</dbReference>
<evidence type="ECO:0000256" key="4">
    <source>
        <dbReference type="ARBA" id="ARBA00022679"/>
    </source>
</evidence>
<name>A0A4P6PY37_9ACTN</name>
<dbReference type="Proteomes" id="UP000292235">
    <property type="component" value="Chromosome"/>
</dbReference>
<comment type="cofactor">
    <cofactor evidence="1 6">
        <name>pyridoxal 5'-phosphate</name>
        <dbReference type="ChEBI" id="CHEBI:597326"/>
    </cofactor>
</comment>
<evidence type="ECO:0000313" key="10">
    <source>
        <dbReference type="Proteomes" id="UP000292235"/>
    </source>
</evidence>
<keyword evidence="5" id="KW-0663">Pyridoxal phosphate</keyword>
<gene>
    <name evidence="9" type="ORF">EKD16_07000</name>
</gene>
<dbReference type="InterPro" id="IPR015424">
    <property type="entry name" value="PyrdxlP-dep_Trfase"/>
</dbReference>
<feature type="region of interest" description="Disordered" evidence="7">
    <location>
        <begin position="449"/>
        <end position="468"/>
    </location>
</feature>
<evidence type="ECO:0000256" key="6">
    <source>
        <dbReference type="RuleBase" id="RU000481"/>
    </source>
</evidence>
<sequence length="468" mass="49298">MDGSGQGELWNRVHTHHGTHLRDSHLCGADHFMSVTVSATLAVNEALAEKRRRGLPVLPLGFGEAGLPVHPAMREALAAGGDKNAYGPVAGAAELRDAAAGYWQRRGLPTDPDLVVAGPGSKPLLYSLLLSLGGDTAAAAPSWVSYAAQAHLAGYRCLQIPTAPAQGGVPQPELLAAAVGRARAQGRDVRSVIVTAPDNPTGTLASEATVRRLAETARELGLVVISDEIYRDLVHNDGERVHSAAEFAPERTVVSTGLSKNLALGGWRLGVVRLPDSDLGRSLRADLLGVASEIWSSPAAPIQQAAAYAFTEPRELTAHIRRSARLHGTVARAAADRFAAAGAMAAAPQAAFYSYPDLEAWRDHLARRHGVTTGAELTGLLLEEYGVGVLPGSEFGDSPHALRMRVATSLLYGETEDQRATALESDDPLALPWIADHLDRLSEVLELVGPREAPEDGAGPPTAAARCD</sequence>
<dbReference type="EMBL" id="CP036455">
    <property type="protein sequence ID" value="QBI53196.1"/>
    <property type="molecule type" value="Genomic_DNA"/>
</dbReference>
<dbReference type="AlphaFoldDB" id="A0A4P6PY37"/>
<keyword evidence="4 6" id="KW-0808">Transferase</keyword>
<dbReference type="KEGG" id="strr:EKD16_07000"/>
<dbReference type="PANTHER" id="PTHR46383:SF1">
    <property type="entry name" value="ASPARTATE AMINOTRANSFERASE"/>
    <property type="match status" value="1"/>
</dbReference>
<evidence type="ECO:0000313" key="9">
    <source>
        <dbReference type="EMBL" id="QBI53196.1"/>
    </source>
</evidence>
<dbReference type="Gene3D" id="3.90.1150.10">
    <property type="entry name" value="Aspartate Aminotransferase, domain 1"/>
    <property type="match status" value="1"/>
</dbReference>
<evidence type="ECO:0000256" key="1">
    <source>
        <dbReference type="ARBA" id="ARBA00001933"/>
    </source>
</evidence>
<reference evidence="9 10" key="1">
    <citation type="submission" date="2019-02" db="EMBL/GenBank/DDBJ databases">
        <authorList>
            <person name="Khodamoradi S."/>
            <person name="Hahnke R.L."/>
            <person name="Kaempfer P."/>
            <person name="Schumann P."/>
            <person name="Rohde M."/>
            <person name="Steinert M."/>
            <person name="Luzhetskyy A."/>
            <person name="Wink J."/>
            <person name="Ruckert C."/>
        </authorList>
    </citation>
    <scope>NUCLEOTIDE SEQUENCE [LARGE SCALE GENOMIC DNA]</scope>
    <source>
        <strain evidence="9 10">M2</strain>
    </source>
</reference>
<dbReference type="Pfam" id="PF00155">
    <property type="entry name" value="Aminotran_1_2"/>
    <property type="match status" value="1"/>
</dbReference>
<dbReference type="InterPro" id="IPR015421">
    <property type="entry name" value="PyrdxlP-dep_Trfase_major"/>
</dbReference>
<feature type="domain" description="Aminotransferase class I/classII large" evidence="8">
    <location>
        <begin position="69"/>
        <end position="407"/>
    </location>
</feature>
<protein>
    <recommendedName>
        <fullName evidence="6">Aminotransferase</fullName>
        <ecNumber evidence="6">2.6.1.-</ecNumber>
    </recommendedName>
</protein>
<dbReference type="PROSITE" id="PS00105">
    <property type="entry name" value="AA_TRANSFER_CLASS_1"/>
    <property type="match status" value="1"/>
</dbReference>